<gene>
    <name evidence="6" type="ORF">ACFFTR_08690</name>
</gene>
<evidence type="ECO:0000313" key="6">
    <source>
        <dbReference type="EMBL" id="MFB9443159.1"/>
    </source>
</evidence>
<keyword evidence="7" id="KW-1185">Reference proteome</keyword>
<dbReference type="PANTHER" id="PTHR10696">
    <property type="entry name" value="GAMMA-BUTYROBETAINE HYDROXYLASE-RELATED"/>
    <property type="match status" value="1"/>
</dbReference>
<feature type="domain" description="TauD/TfdA-like" evidence="5">
    <location>
        <begin position="20"/>
        <end position="296"/>
    </location>
</feature>
<reference evidence="6 7" key="1">
    <citation type="submission" date="2024-09" db="EMBL/GenBank/DDBJ databases">
        <authorList>
            <person name="Sun Q."/>
            <person name="Mori K."/>
        </authorList>
    </citation>
    <scope>NUCLEOTIDE SEQUENCE [LARGE SCALE GENOMIC DNA]</scope>
    <source>
        <strain evidence="6 7">JCM 3307</strain>
    </source>
</reference>
<dbReference type="Gene3D" id="3.60.130.10">
    <property type="entry name" value="Clavaminate synthase-like"/>
    <property type="match status" value="1"/>
</dbReference>
<evidence type="ECO:0000256" key="2">
    <source>
        <dbReference type="ARBA" id="ARBA00023002"/>
    </source>
</evidence>
<sequence length="318" mass="34490">MEPLPVLHSPAPPHDRADWVARHRAPIRELLAGRGAVLVRGLAVASAGELADVAAALGVAPMTEREGFAPRMAHPRGVYSASQWPADEAMCMHHELSYAAEVPGLLMFACLRAAREGGDIAVADSQELLGRLPAAPLERFTREGWLLTRVYHEAGVAWQQAFGTGSRSAVAEYCAAAGIEHEWLPDDRLVTRQRRAAVVHHPATGRPAWCNQIAFLNEHTLDPAVREYLLDLYGALPFNTAYGDGGELERSVVDAINDAYRAGTAGEPWRDGDLLLIDNIRMAHARDPYRGEREILTMLAEPVRLTGHVLAASAAQGG</sequence>
<keyword evidence="3" id="KW-0408">Iron</keyword>
<dbReference type="InterPro" id="IPR050411">
    <property type="entry name" value="AlphaKG_dependent_hydroxylases"/>
</dbReference>
<keyword evidence="4" id="KW-0045">Antibiotic biosynthesis</keyword>
<dbReference type="Pfam" id="PF02668">
    <property type="entry name" value="TauD"/>
    <property type="match status" value="1"/>
</dbReference>
<evidence type="ECO:0000313" key="7">
    <source>
        <dbReference type="Proteomes" id="UP001589608"/>
    </source>
</evidence>
<keyword evidence="6" id="KW-0223">Dioxygenase</keyword>
<evidence type="ECO:0000256" key="3">
    <source>
        <dbReference type="ARBA" id="ARBA00023004"/>
    </source>
</evidence>
<organism evidence="6 7">
    <name type="scientific">Dactylosporangium vinaceum</name>
    <dbReference type="NCBI Taxonomy" id="53362"/>
    <lineage>
        <taxon>Bacteria</taxon>
        <taxon>Bacillati</taxon>
        <taxon>Actinomycetota</taxon>
        <taxon>Actinomycetes</taxon>
        <taxon>Micromonosporales</taxon>
        <taxon>Micromonosporaceae</taxon>
        <taxon>Dactylosporangium</taxon>
    </lineage>
</organism>
<dbReference type="EMBL" id="JBHMCA010000020">
    <property type="protein sequence ID" value="MFB9443159.1"/>
    <property type="molecule type" value="Genomic_DNA"/>
</dbReference>
<dbReference type="PANTHER" id="PTHR10696:SF56">
    <property type="entry name" value="TAUD_TFDA-LIKE DOMAIN-CONTAINING PROTEIN"/>
    <property type="match status" value="1"/>
</dbReference>
<evidence type="ECO:0000259" key="5">
    <source>
        <dbReference type="Pfam" id="PF02668"/>
    </source>
</evidence>
<dbReference type="SUPFAM" id="SSF51197">
    <property type="entry name" value="Clavaminate synthase-like"/>
    <property type="match status" value="1"/>
</dbReference>
<comment type="caution">
    <text evidence="6">The sequence shown here is derived from an EMBL/GenBank/DDBJ whole genome shotgun (WGS) entry which is preliminary data.</text>
</comment>
<dbReference type="GO" id="GO:0051213">
    <property type="term" value="F:dioxygenase activity"/>
    <property type="evidence" value="ECO:0007669"/>
    <property type="project" value="UniProtKB-KW"/>
</dbReference>
<dbReference type="Proteomes" id="UP001589608">
    <property type="component" value="Unassembled WGS sequence"/>
</dbReference>
<evidence type="ECO:0000256" key="1">
    <source>
        <dbReference type="ARBA" id="ARBA00001954"/>
    </source>
</evidence>
<dbReference type="EC" id="1.14.11.-" evidence="6"/>
<proteinExistence type="predicted"/>
<comment type="cofactor">
    <cofactor evidence="1">
        <name>Fe(2+)</name>
        <dbReference type="ChEBI" id="CHEBI:29033"/>
    </cofactor>
</comment>
<dbReference type="InterPro" id="IPR042098">
    <property type="entry name" value="TauD-like_sf"/>
</dbReference>
<accession>A0ABV5M2U3</accession>
<keyword evidence="2 6" id="KW-0560">Oxidoreductase</keyword>
<dbReference type="InterPro" id="IPR003819">
    <property type="entry name" value="TauD/TfdA-like"/>
</dbReference>
<name>A0ABV5M2U3_9ACTN</name>
<protein>
    <submittedName>
        <fullName evidence="6">TauD/TfdA family dioxygenase</fullName>
        <ecNumber evidence="6">1.14.11.-</ecNumber>
    </submittedName>
</protein>
<evidence type="ECO:0000256" key="4">
    <source>
        <dbReference type="ARBA" id="ARBA00023194"/>
    </source>
</evidence>
<dbReference type="RefSeq" id="WP_223103720.1">
    <property type="nucleotide sequence ID" value="NZ_CP061913.1"/>
</dbReference>